<feature type="compositionally biased region" description="Basic and acidic residues" evidence="2">
    <location>
        <begin position="113"/>
        <end position="130"/>
    </location>
</feature>
<dbReference type="Proteomes" id="UP000622797">
    <property type="component" value="Unassembled WGS sequence"/>
</dbReference>
<dbReference type="EMBL" id="JABEXW010000160">
    <property type="protein sequence ID" value="KAF4969505.1"/>
    <property type="molecule type" value="Genomic_DNA"/>
</dbReference>
<comment type="caution">
    <text evidence="3">The sequence shown here is derived from an EMBL/GenBank/DDBJ whole genome shotgun (WGS) entry which is preliminary data.</text>
</comment>
<feature type="region of interest" description="Disordered" evidence="2">
    <location>
        <begin position="113"/>
        <end position="354"/>
    </location>
</feature>
<proteinExistence type="predicted"/>
<dbReference type="AlphaFoldDB" id="A0A8H4U4Q8"/>
<keyword evidence="1" id="KW-0175">Coiled coil</keyword>
<protein>
    <submittedName>
        <fullName evidence="3">Uncharacterized protein</fullName>
    </submittedName>
</protein>
<name>A0A8H4U4Q8_9HYPO</name>
<dbReference type="OrthoDB" id="5061200at2759"/>
<evidence type="ECO:0000313" key="3">
    <source>
        <dbReference type="EMBL" id="KAF4969505.1"/>
    </source>
</evidence>
<reference evidence="3" key="2">
    <citation type="submission" date="2020-05" db="EMBL/GenBank/DDBJ databases">
        <authorList>
            <person name="Kim H.-S."/>
            <person name="Proctor R.H."/>
            <person name="Brown D.W."/>
        </authorList>
    </citation>
    <scope>NUCLEOTIDE SEQUENCE</scope>
    <source>
        <strain evidence="3">NRRL 20472</strain>
    </source>
</reference>
<feature type="coiled-coil region" evidence="1">
    <location>
        <begin position="483"/>
        <end position="524"/>
    </location>
</feature>
<evidence type="ECO:0000256" key="1">
    <source>
        <dbReference type="SAM" id="Coils"/>
    </source>
</evidence>
<evidence type="ECO:0000313" key="4">
    <source>
        <dbReference type="Proteomes" id="UP000622797"/>
    </source>
</evidence>
<evidence type="ECO:0000256" key="2">
    <source>
        <dbReference type="SAM" id="MobiDB-lite"/>
    </source>
</evidence>
<feature type="compositionally biased region" description="Acidic residues" evidence="2">
    <location>
        <begin position="239"/>
        <end position="258"/>
    </location>
</feature>
<feature type="compositionally biased region" description="Low complexity" evidence="2">
    <location>
        <begin position="259"/>
        <end position="276"/>
    </location>
</feature>
<feature type="compositionally biased region" description="Polar residues" evidence="2">
    <location>
        <begin position="333"/>
        <end position="354"/>
    </location>
</feature>
<reference evidence="3" key="1">
    <citation type="journal article" date="2020" name="BMC Genomics">
        <title>Correction to: Identification and distribution of gene clusters required for synthesis of sphingolipid metabolism inhibitors in diverse species of the filamentous fungus Fusarium.</title>
        <authorList>
            <person name="Kim H.S."/>
            <person name="Lohmar J.M."/>
            <person name="Busman M."/>
            <person name="Brown D.W."/>
            <person name="Naumann T.A."/>
            <person name="Divon H.H."/>
            <person name="Lysoe E."/>
            <person name="Uhlig S."/>
            <person name="Proctor R.H."/>
        </authorList>
    </citation>
    <scope>NUCLEOTIDE SEQUENCE</scope>
    <source>
        <strain evidence="3">NRRL 20472</strain>
    </source>
</reference>
<keyword evidence="4" id="KW-1185">Reference proteome</keyword>
<gene>
    <name evidence="3" type="ORF">FSARC_3291</name>
</gene>
<feature type="compositionally biased region" description="Acidic residues" evidence="2">
    <location>
        <begin position="277"/>
        <end position="306"/>
    </location>
</feature>
<feature type="compositionally biased region" description="Acidic residues" evidence="2">
    <location>
        <begin position="215"/>
        <end position="231"/>
    </location>
</feature>
<accession>A0A8H4U4Q8</accession>
<organism evidence="3 4">
    <name type="scientific">Fusarium sarcochroum</name>
    <dbReference type="NCBI Taxonomy" id="1208366"/>
    <lineage>
        <taxon>Eukaryota</taxon>
        <taxon>Fungi</taxon>
        <taxon>Dikarya</taxon>
        <taxon>Ascomycota</taxon>
        <taxon>Pezizomycotina</taxon>
        <taxon>Sordariomycetes</taxon>
        <taxon>Hypocreomycetidae</taxon>
        <taxon>Hypocreales</taxon>
        <taxon>Nectriaceae</taxon>
        <taxon>Fusarium</taxon>
        <taxon>Fusarium lateritium species complex</taxon>
    </lineage>
</organism>
<sequence length="577" mass="63956">MAAPNSHANGAVETDEAFLCLATEAHRESALIIKQLAGMFPWEILPASCPNTNWTEYLLEQFVEYMEKLYHGQVLDDGQLRKFRSALIKSLELKHIHGRKALTANDLRLAYNELKKGPEPESANRRSSQRDRRRSSISRPMSAENTRRTSSTSKVDSARISGTKRSRVEQESPTHVMSTRSSKRFRLETPPNATVPDSPKTPETSRMRKLRGLTEQEDNDAADNVDVDNDDAGNVNVDNDSEASDSEDEDAQEQEDNVNVDNANVGNTNVDNTNVDNDSEDEDEDEEDDSDEDAQDDDETEEEPDAQDVQQGPAGQDVANDESTESHDAEEATLSSVTAATTQSDPDHSSASPARTFQVAEFSITDDDIANGIRRYIGSIVHRQQSTAATMLWKLKADHKGLKQAYAATTGAVNGEHLDLTAAKDRLPAVSVRLKTADSELQKANDALAVIEKLAFKTDDLGPAMQKTVDRAQTIYNRVLTEKETAFQEVAAAEKRVENAKKLSDDAKARLDNNERLTEDLKAKEGADREFKCVVRVETNARDEESGEKFSEFELNFDAIMRRGERSPSSGGRRVMC</sequence>